<accession>A0A5C2RRD6</accession>
<evidence type="ECO:0000313" key="2">
    <source>
        <dbReference type="Proteomes" id="UP000313359"/>
    </source>
</evidence>
<protein>
    <submittedName>
        <fullName evidence="1">Uncharacterized protein</fullName>
    </submittedName>
</protein>
<dbReference type="AlphaFoldDB" id="A0A5C2RRD6"/>
<dbReference type="EMBL" id="ML122317">
    <property type="protein sequence ID" value="RPD53681.1"/>
    <property type="molecule type" value="Genomic_DNA"/>
</dbReference>
<reference evidence="1" key="1">
    <citation type="journal article" date="2018" name="Genome Biol. Evol.">
        <title>Genomics and development of Lentinus tigrinus, a white-rot wood-decaying mushroom with dimorphic fruiting bodies.</title>
        <authorList>
            <person name="Wu B."/>
            <person name="Xu Z."/>
            <person name="Knudson A."/>
            <person name="Carlson A."/>
            <person name="Chen N."/>
            <person name="Kovaka S."/>
            <person name="LaButti K."/>
            <person name="Lipzen A."/>
            <person name="Pennachio C."/>
            <person name="Riley R."/>
            <person name="Schakwitz W."/>
            <person name="Umezawa K."/>
            <person name="Ohm R.A."/>
            <person name="Grigoriev I.V."/>
            <person name="Nagy L.G."/>
            <person name="Gibbons J."/>
            <person name="Hibbett D."/>
        </authorList>
    </citation>
    <scope>NUCLEOTIDE SEQUENCE [LARGE SCALE GENOMIC DNA]</scope>
    <source>
        <strain evidence="1">ALCF2SS1-6</strain>
    </source>
</reference>
<proteinExistence type="predicted"/>
<dbReference type="Proteomes" id="UP000313359">
    <property type="component" value="Unassembled WGS sequence"/>
</dbReference>
<name>A0A5C2RRD6_9APHY</name>
<evidence type="ECO:0000313" key="1">
    <source>
        <dbReference type="EMBL" id="RPD53681.1"/>
    </source>
</evidence>
<sequence length="124" mass="13373">MMATIGSIFVYGQGVLRFRILDTGAEERECGPRVSRCLVIVAAASGATHPGLSLTRRSLRVSVRGLTMILLPGSSEIGTAAVSPLFQSSLPLLVHRKLPSTHRRVWTGSTRTVSHRACADTLFQ</sequence>
<gene>
    <name evidence="1" type="ORF">L227DRAFT_381487</name>
</gene>
<organism evidence="1 2">
    <name type="scientific">Lentinus tigrinus ALCF2SS1-6</name>
    <dbReference type="NCBI Taxonomy" id="1328759"/>
    <lineage>
        <taxon>Eukaryota</taxon>
        <taxon>Fungi</taxon>
        <taxon>Dikarya</taxon>
        <taxon>Basidiomycota</taxon>
        <taxon>Agaricomycotina</taxon>
        <taxon>Agaricomycetes</taxon>
        <taxon>Polyporales</taxon>
        <taxon>Polyporaceae</taxon>
        <taxon>Lentinus</taxon>
    </lineage>
</organism>
<keyword evidence="2" id="KW-1185">Reference proteome</keyword>